<dbReference type="AlphaFoldDB" id="A0A9W6T1S9"/>
<dbReference type="InterPro" id="IPR027512">
    <property type="entry name" value="EIF3A"/>
</dbReference>
<name>A0A9W6T1S9_AMBMO</name>
<dbReference type="Proteomes" id="UP001165063">
    <property type="component" value="Unassembled WGS sequence"/>
</dbReference>
<evidence type="ECO:0000313" key="2">
    <source>
        <dbReference type="EMBL" id="GME74289.1"/>
    </source>
</evidence>
<dbReference type="GO" id="GO:0002188">
    <property type="term" value="P:translation reinitiation"/>
    <property type="evidence" value="ECO:0007669"/>
    <property type="project" value="TreeGrafter"/>
</dbReference>
<feature type="coiled-coil region" evidence="1">
    <location>
        <begin position="138"/>
        <end position="197"/>
    </location>
</feature>
<keyword evidence="1" id="KW-0175">Coiled coil</keyword>
<sequence>MTYFLVKLATFEGPFKLTPLEIESHLLDAANRNILSVKIDHQAGVASFKASPFEDSFSFISTQALVKEENPIQLTASELVRLQLSNLAKTLSASVKLIDPSIKEKKAIKSQEALKAANAGFAAEKEDLLSRQNDLDTRKERLADIKRKEEEAAAKEKQEKFEAAKKAEKERAEQEAIKRAEEKRAKLLEAASLMEKKKVFSEINSKGIIKVDMEDIKNLSIDDVMKQQLEKLEKDKSELEIKLTYVAKKFDHLERAQRKLFPMLRRNMTMLSRLETDCKELFQTTPSLLKS</sequence>
<dbReference type="GO" id="GO:0003729">
    <property type="term" value="F:mRNA binding"/>
    <property type="evidence" value="ECO:0007669"/>
    <property type="project" value="TreeGrafter"/>
</dbReference>
<dbReference type="GO" id="GO:0071540">
    <property type="term" value="C:eukaryotic translation initiation factor 3 complex, eIF3e"/>
    <property type="evidence" value="ECO:0007669"/>
    <property type="project" value="TreeGrafter"/>
</dbReference>
<dbReference type="EMBL" id="BSXU01011206">
    <property type="protein sequence ID" value="GME74289.1"/>
    <property type="molecule type" value="Genomic_DNA"/>
</dbReference>
<comment type="caution">
    <text evidence="2">The sequence shown here is derived from an EMBL/GenBank/DDBJ whole genome shotgun (WGS) entry which is preliminary data.</text>
</comment>
<dbReference type="PANTHER" id="PTHR14005:SF0">
    <property type="entry name" value="EUKARYOTIC TRANSLATION INITIATION FACTOR 3 SUBUNIT A"/>
    <property type="match status" value="1"/>
</dbReference>
<dbReference type="GO" id="GO:0003743">
    <property type="term" value="F:translation initiation factor activity"/>
    <property type="evidence" value="ECO:0007669"/>
    <property type="project" value="TreeGrafter"/>
</dbReference>
<evidence type="ECO:0000256" key="1">
    <source>
        <dbReference type="SAM" id="Coils"/>
    </source>
</evidence>
<evidence type="ECO:0000313" key="3">
    <source>
        <dbReference type="Proteomes" id="UP001165063"/>
    </source>
</evidence>
<gene>
    <name evidence="2" type="ORF">Amon01_000946100</name>
</gene>
<accession>A0A9W6T1S9</accession>
<dbReference type="GO" id="GO:0071541">
    <property type="term" value="C:eukaryotic translation initiation factor 3 complex, eIF3m"/>
    <property type="evidence" value="ECO:0007669"/>
    <property type="project" value="TreeGrafter"/>
</dbReference>
<dbReference type="GO" id="GO:0043614">
    <property type="term" value="C:multi-eIF complex"/>
    <property type="evidence" value="ECO:0007669"/>
    <property type="project" value="TreeGrafter"/>
</dbReference>
<dbReference type="GO" id="GO:0001732">
    <property type="term" value="P:formation of cytoplasmic translation initiation complex"/>
    <property type="evidence" value="ECO:0007669"/>
    <property type="project" value="TreeGrafter"/>
</dbReference>
<protein>
    <submittedName>
        <fullName evidence="2">Unnamed protein product</fullName>
    </submittedName>
</protein>
<proteinExistence type="predicted"/>
<keyword evidence="3" id="KW-1185">Reference proteome</keyword>
<feature type="coiled-coil region" evidence="1">
    <location>
        <begin position="222"/>
        <end position="249"/>
    </location>
</feature>
<reference evidence="2" key="1">
    <citation type="submission" date="2023-04" db="EMBL/GenBank/DDBJ databases">
        <title>Ambrosiozyma monospora NBRC 1965.</title>
        <authorList>
            <person name="Ichikawa N."/>
            <person name="Sato H."/>
            <person name="Tonouchi N."/>
        </authorList>
    </citation>
    <scope>NUCLEOTIDE SEQUENCE</scope>
    <source>
        <strain evidence="2">NBRC 1965</strain>
    </source>
</reference>
<organism evidence="2 3">
    <name type="scientific">Ambrosiozyma monospora</name>
    <name type="common">Yeast</name>
    <name type="synonym">Endomycopsis monosporus</name>
    <dbReference type="NCBI Taxonomy" id="43982"/>
    <lineage>
        <taxon>Eukaryota</taxon>
        <taxon>Fungi</taxon>
        <taxon>Dikarya</taxon>
        <taxon>Ascomycota</taxon>
        <taxon>Saccharomycotina</taxon>
        <taxon>Pichiomycetes</taxon>
        <taxon>Pichiales</taxon>
        <taxon>Pichiaceae</taxon>
        <taxon>Ambrosiozyma</taxon>
    </lineage>
</organism>
<dbReference type="PANTHER" id="PTHR14005">
    <property type="entry name" value="EUKARYOTIC TRANSLATION INITIATION FACTOR 3, THETA SUBUNIT"/>
    <property type="match status" value="1"/>
</dbReference>